<dbReference type="AlphaFoldDB" id="A0A423HVY5"/>
<dbReference type="Proteomes" id="UP000284002">
    <property type="component" value="Unassembled WGS sequence"/>
</dbReference>
<evidence type="ECO:0008006" key="3">
    <source>
        <dbReference type="Google" id="ProtNLM"/>
    </source>
</evidence>
<reference evidence="1 2" key="1">
    <citation type="submission" date="2016-10" db="EMBL/GenBank/DDBJ databases">
        <title>Comparative genome analysis of multiple Pseudomonas spp. focuses on biocontrol and plant growth promoting traits.</title>
        <authorList>
            <person name="Tao X.-Y."/>
            <person name="Taylor C.G."/>
        </authorList>
    </citation>
    <scope>NUCLEOTIDE SEQUENCE [LARGE SCALE GENOMIC DNA]</scope>
    <source>
        <strain evidence="1 2">36C6</strain>
    </source>
</reference>
<comment type="caution">
    <text evidence="1">The sequence shown here is derived from an EMBL/GenBank/DDBJ whole genome shotgun (WGS) entry which is preliminary data.</text>
</comment>
<dbReference type="EMBL" id="MOBM01000011">
    <property type="protein sequence ID" value="RON17326.1"/>
    <property type="molecule type" value="Genomic_DNA"/>
</dbReference>
<organism evidence="1 2">
    <name type="scientific">Pseudomonas frederiksbergensis</name>
    <dbReference type="NCBI Taxonomy" id="104087"/>
    <lineage>
        <taxon>Bacteria</taxon>
        <taxon>Pseudomonadati</taxon>
        <taxon>Pseudomonadota</taxon>
        <taxon>Gammaproteobacteria</taxon>
        <taxon>Pseudomonadales</taxon>
        <taxon>Pseudomonadaceae</taxon>
        <taxon>Pseudomonas</taxon>
    </lineage>
</organism>
<gene>
    <name evidence="1" type="ORF">BK662_07310</name>
</gene>
<accession>A0A423HVY5</accession>
<protein>
    <recommendedName>
        <fullName evidence="3">Acyl-CoA dehydrogenase</fullName>
    </recommendedName>
</protein>
<evidence type="ECO:0000313" key="2">
    <source>
        <dbReference type="Proteomes" id="UP000284002"/>
    </source>
</evidence>
<sequence>MKNYFLSREAMSEAFDSAALRRVRTQTDTKVALARHLRIAGGVDRPLPVLNDWPEVTQASLRIRALARKRTGSALAHLLGCIQDMSGEPDSAEVRWEGEAALLSAMSGGGAAQASQLSGHPGWAINAGQLQIEDAREAGRYILVAETEPGETAIFLIADRSPGVLQTSLGDGFINRPCIALSGVPTLHCLQVRALGAGEPGNVIVTLWFASLLCGMTDRLFSMTKVLHTTIDPRQALRQFNDPALQRCLARIDALLLTQELSLRTMLTVNAEGSVDLAMVRSNSLRIIESAFQASSMVLRTLRDTQDIDLLDSIRLQVQAVTAIYGVSAKLLAER</sequence>
<name>A0A423HVY5_9PSED</name>
<proteinExistence type="predicted"/>
<evidence type="ECO:0000313" key="1">
    <source>
        <dbReference type="EMBL" id="RON17326.1"/>
    </source>
</evidence>